<dbReference type="OMA" id="HFRSTIY"/>
<evidence type="ECO:0000313" key="1">
    <source>
        <dbReference type="EnsemblPlants" id="ORUFI02G29160.1"/>
    </source>
</evidence>
<dbReference type="Gramene" id="ORUFI02G29160.1">
    <property type="protein sequence ID" value="ORUFI02G29160.1"/>
    <property type="gene ID" value="ORUFI02G29160"/>
</dbReference>
<organism evidence="1 2">
    <name type="scientific">Oryza rufipogon</name>
    <name type="common">Brownbeard rice</name>
    <name type="synonym">Asian wild rice</name>
    <dbReference type="NCBI Taxonomy" id="4529"/>
    <lineage>
        <taxon>Eukaryota</taxon>
        <taxon>Viridiplantae</taxon>
        <taxon>Streptophyta</taxon>
        <taxon>Embryophyta</taxon>
        <taxon>Tracheophyta</taxon>
        <taxon>Spermatophyta</taxon>
        <taxon>Magnoliopsida</taxon>
        <taxon>Liliopsida</taxon>
        <taxon>Poales</taxon>
        <taxon>Poaceae</taxon>
        <taxon>BOP clade</taxon>
        <taxon>Oryzoideae</taxon>
        <taxon>Oryzeae</taxon>
        <taxon>Oryzinae</taxon>
        <taxon>Oryza</taxon>
    </lineage>
</organism>
<reference evidence="1" key="2">
    <citation type="submission" date="2015-06" db="UniProtKB">
        <authorList>
            <consortium name="EnsemblPlants"/>
        </authorList>
    </citation>
    <scope>IDENTIFICATION</scope>
</reference>
<sequence>MVERAPASVALHCALPACTVAAAAGGGKLFLQPGIWTPSVIGHDLINATLRRVTGVAFSLHSTVAHYAALSGRPGVTEQTTTAGIFRLPNPGTQTRRSHQPAPNLPPLRRGIVVGVLVWTRPPTGLHFRSTIYKTKMTSRGRRIQ</sequence>
<dbReference type="HOGENOM" id="CLU_149605_0_0_1"/>
<proteinExistence type="predicted"/>
<dbReference type="EnsemblPlants" id="ORUFI02G29160.1">
    <property type="protein sequence ID" value="ORUFI02G29160.1"/>
    <property type="gene ID" value="ORUFI02G29160"/>
</dbReference>
<name>A0A0E0NJ58_ORYRU</name>
<dbReference type="AlphaFoldDB" id="A0A0E0NJ58"/>
<accession>A0A0E0NJ58</accession>
<reference evidence="2" key="1">
    <citation type="submission" date="2013-06" db="EMBL/GenBank/DDBJ databases">
        <authorList>
            <person name="Zhao Q."/>
        </authorList>
    </citation>
    <scope>NUCLEOTIDE SEQUENCE</scope>
    <source>
        <strain evidence="2">cv. W1943</strain>
    </source>
</reference>
<dbReference type="Proteomes" id="UP000008022">
    <property type="component" value="Unassembled WGS sequence"/>
</dbReference>
<evidence type="ECO:0000313" key="2">
    <source>
        <dbReference type="Proteomes" id="UP000008022"/>
    </source>
</evidence>
<protein>
    <submittedName>
        <fullName evidence="1">Uncharacterized protein</fullName>
    </submittedName>
</protein>
<keyword evidence="2" id="KW-1185">Reference proteome</keyword>